<accession>A0AAV3NIL8</accession>
<dbReference type="Proteomes" id="UP001454036">
    <property type="component" value="Unassembled WGS sequence"/>
</dbReference>
<keyword evidence="2" id="KW-1185">Reference proteome</keyword>
<evidence type="ECO:0000313" key="2">
    <source>
        <dbReference type="Proteomes" id="UP001454036"/>
    </source>
</evidence>
<sequence length="107" mass="12725">MLTEFFSTNYMDKEAKKLNLLYKEFPRYYVWDDSIRTWTQRKKGICLGRLCTVNPIENERYYLRVLLNNVCGSTSFEYLLTVNGHCCKSFQEAAHKRGLLHNDDDIE</sequence>
<reference evidence="1 2" key="1">
    <citation type="submission" date="2024-01" db="EMBL/GenBank/DDBJ databases">
        <title>The complete chloroplast genome sequence of Lithospermum erythrorhizon: insights into the phylogenetic relationship among Boraginaceae species and the maternal lineages of purple gromwells.</title>
        <authorList>
            <person name="Okada T."/>
            <person name="Watanabe K."/>
        </authorList>
    </citation>
    <scope>NUCLEOTIDE SEQUENCE [LARGE SCALE GENOMIC DNA]</scope>
</reference>
<organism evidence="1 2">
    <name type="scientific">Lithospermum erythrorhizon</name>
    <name type="common">Purple gromwell</name>
    <name type="synonym">Lithospermum officinale var. erythrorhizon</name>
    <dbReference type="NCBI Taxonomy" id="34254"/>
    <lineage>
        <taxon>Eukaryota</taxon>
        <taxon>Viridiplantae</taxon>
        <taxon>Streptophyta</taxon>
        <taxon>Embryophyta</taxon>
        <taxon>Tracheophyta</taxon>
        <taxon>Spermatophyta</taxon>
        <taxon>Magnoliopsida</taxon>
        <taxon>eudicotyledons</taxon>
        <taxon>Gunneridae</taxon>
        <taxon>Pentapetalae</taxon>
        <taxon>asterids</taxon>
        <taxon>lamiids</taxon>
        <taxon>Boraginales</taxon>
        <taxon>Boraginaceae</taxon>
        <taxon>Boraginoideae</taxon>
        <taxon>Lithospermeae</taxon>
        <taxon>Lithospermum</taxon>
    </lineage>
</organism>
<protein>
    <submittedName>
        <fullName evidence="1">Uncharacterized protein</fullName>
    </submittedName>
</protein>
<evidence type="ECO:0000313" key="1">
    <source>
        <dbReference type="EMBL" id="GAA0139222.1"/>
    </source>
</evidence>
<proteinExistence type="predicted"/>
<dbReference type="AlphaFoldDB" id="A0AAV3NIL8"/>
<name>A0AAV3NIL8_LITER</name>
<dbReference type="EMBL" id="BAABME010015069">
    <property type="protein sequence ID" value="GAA0139222.1"/>
    <property type="molecule type" value="Genomic_DNA"/>
</dbReference>
<gene>
    <name evidence="1" type="ORF">LIER_35050</name>
</gene>
<comment type="caution">
    <text evidence="1">The sequence shown here is derived from an EMBL/GenBank/DDBJ whole genome shotgun (WGS) entry which is preliminary data.</text>
</comment>